<comment type="caution">
    <text evidence="1">The sequence shown here is derived from an EMBL/GenBank/DDBJ whole genome shotgun (WGS) entry which is preliminary data.</text>
</comment>
<sequence>MKNVLIFFVLIVFFNGCATKEKLVYKEVKTPIRCDYEMPTKPKNDGNFESAKELMIYFLKCEAGLKYCIGEAK</sequence>
<dbReference type="RefSeq" id="WP_106872554.1">
    <property type="nucleotide sequence ID" value="NZ_CP053841.1"/>
</dbReference>
<protein>
    <submittedName>
        <fullName evidence="1">Uncharacterized protein</fullName>
    </submittedName>
</protein>
<evidence type="ECO:0000313" key="2">
    <source>
        <dbReference type="Proteomes" id="UP000240535"/>
    </source>
</evidence>
<reference evidence="2" key="1">
    <citation type="submission" date="2017-10" db="EMBL/GenBank/DDBJ databases">
        <title>Campylobacter species from seals.</title>
        <authorList>
            <person name="Gilbert M.J."/>
            <person name="Zomer A.L."/>
            <person name="Timmerman A.J."/>
            <person name="Duim B."/>
            <person name="Wagenaar J.A."/>
        </authorList>
    </citation>
    <scope>NUCLEOTIDE SEQUENCE [LARGE SCALE GENOMIC DNA]</scope>
    <source>
        <strain evidence="2">17S00004-5</strain>
    </source>
</reference>
<keyword evidence="2" id="KW-1185">Reference proteome</keyword>
<proteinExistence type="predicted"/>
<dbReference type="EMBL" id="PDHH01000008">
    <property type="protein sequence ID" value="PSM51358.1"/>
    <property type="molecule type" value="Genomic_DNA"/>
</dbReference>
<organism evidence="1 2">
    <name type="scientific">Campylobacter blaseri</name>
    <dbReference type="NCBI Taxonomy" id="2042961"/>
    <lineage>
        <taxon>Bacteria</taxon>
        <taxon>Pseudomonadati</taxon>
        <taxon>Campylobacterota</taxon>
        <taxon>Epsilonproteobacteria</taxon>
        <taxon>Campylobacterales</taxon>
        <taxon>Campylobacteraceae</taxon>
        <taxon>Campylobacter</taxon>
    </lineage>
</organism>
<dbReference type="OrthoDB" id="5362327at2"/>
<accession>A0A2P8QYN9</accession>
<dbReference type="AlphaFoldDB" id="A0A2P8QYN9"/>
<gene>
    <name evidence="1" type="ORF">CQ405_08185</name>
</gene>
<name>A0A2P8QYN9_9BACT</name>
<evidence type="ECO:0000313" key="1">
    <source>
        <dbReference type="EMBL" id="PSM51358.1"/>
    </source>
</evidence>
<dbReference type="Proteomes" id="UP000240535">
    <property type="component" value="Unassembled WGS sequence"/>
</dbReference>